<feature type="compositionally biased region" description="Basic residues" evidence="1">
    <location>
        <begin position="389"/>
        <end position="398"/>
    </location>
</feature>
<feature type="compositionally biased region" description="Acidic residues" evidence="1">
    <location>
        <begin position="345"/>
        <end position="356"/>
    </location>
</feature>
<name>A0AAW2YK35_9EUKA</name>
<dbReference type="InterPro" id="IPR015915">
    <property type="entry name" value="Kelch-typ_b-propeller"/>
</dbReference>
<evidence type="ECO:0000256" key="1">
    <source>
        <dbReference type="SAM" id="MobiDB-lite"/>
    </source>
</evidence>
<organism evidence="2 3">
    <name type="scientific">Acrasis kona</name>
    <dbReference type="NCBI Taxonomy" id="1008807"/>
    <lineage>
        <taxon>Eukaryota</taxon>
        <taxon>Discoba</taxon>
        <taxon>Heterolobosea</taxon>
        <taxon>Tetramitia</taxon>
        <taxon>Eutetramitia</taxon>
        <taxon>Acrasidae</taxon>
        <taxon>Acrasis</taxon>
    </lineage>
</organism>
<sequence>MIIYGGWVHGGASNQCYGLNLSTLKWTKLESPQLTVGGTDQETRRYGHSAHLINNNKTMLVYGGKNQFWHNLQSCLLLQVSTSQSTSTRSTHSLLARLDEKFAQPVTELVVDEVPLVSLQQQQQSVSSPTTPKNKLTSPRSVATSPNQSSAFSPKYSTAPQLPINEDVEKKVEQEKPKKQEDERIKKQQEDAKRIQQELEEKRQQQLNKQQEEMDKLNKLREEQDRIRQQELLNKQKQEEQDRLNKEEQDRIKQQELLNKQEEQERLNKQKEEQERLSKQKEEQDRQNELREEQERITQQELLNKQQEQDRLNKQKEQEERDRSIKQEQEETKSQDVNQQIESQEPIEQDEQEEQITSEPVSVALDSDIQDRVKAVENKEKLVNEKRPMIRRSTRKPKASTFKPEMVEQAEKEAIVSLPNDDHFSKLEQESSSIKEEQAAPAPNKPKGGVNPFGGINMAEMLAQRNKLKK</sequence>
<feature type="compositionally biased region" description="Basic and acidic residues" evidence="1">
    <location>
        <begin position="405"/>
        <end position="438"/>
    </location>
</feature>
<accession>A0AAW2YK35</accession>
<evidence type="ECO:0000313" key="2">
    <source>
        <dbReference type="EMBL" id="KAL0476422.1"/>
    </source>
</evidence>
<feature type="compositionally biased region" description="Basic and acidic residues" evidence="1">
    <location>
        <begin position="307"/>
        <end position="334"/>
    </location>
</feature>
<feature type="region of interest" description="Disordered" evidence="1">
    <location>
        <begin position="384"/>
        <end position="470"/>
    </location>
</feature>
<feature type="compositionally biased region" description="Polar residues" evidence="1">
    <location>
        <begin position="129"/>
        <end position="160"/>
    </location>
</feature>
<dbReference type="AlphaFoldDB" id="A0AAW2YK35"/>
<dbReference type="SUPFAM" id="SSF50965">
    <property type="entry name" value="Galactose oxidase, central domain"/>
    <property type="match status" value="1"/>
</dbReference>
<protein>
    <submittedName>
        <fullName evidence="2">Uncharacterized protein</fullName>
    </submittedName>
</protein>
<evidence type="ECO:0000313" key="3">
    <source>
        <dbReference type="Proteomes" id="UP001431209"/>
    </source>
</evidence>
<keyword evidence="3" id="KW-1185">Reference proteome</keyword>
<dbReference type="InterPro" id="IPR011043">
    <property type="entry name" value="Gal_Oxase/kelch_b-propeller"/>
</dbReference>
<reference evidence="2 3" key="1">
    <citation type="submission" date="2024-03" db="EMBL/GenBank/DDBJ databases">
        <title>The Acrasis kona genome and developmental transcriptomes reveal deep origins of eukaryotic multicellular pathways.</title>
        <authorList>
            <person name="Sheikh S."/>
            <person name="Fu C.-J."/>
            <person name="Brown M.W."/>
            <person name="Baldauf S.L."/>
        </authorList>
    </citation>
    <scope>NUCLEOTIDE SEQUENCE [LARGE SCALE GENOMIC DNA]</scope>
    <source>
        <strain evidence="2 3">ATCC MYA-3509</strain>
    </source>
</reference>
<dbReference type="EMBL" id="JAOPGA020000036">
    <property type="protein sequence ID" value="KAL0476422.1"/>
    <property type="molecule type" value="Genomic_DNA"/>
</dbReference>
<feature type="compositionally biased region" description="Basic and acidic residues" evidence="1">
    <location>
        <begin position="167"/>
        <end position="298"/>
    </location>
</feature>
<gene>
    <name evidence="2" type="ORF">AKO1_006293</name>
</gene>
<dbReference type="Gene3D" id="2.120.10.80">
    <property type="entry name" value="Kelch-type beta propeller"/>
    <property type="match status" value="1"/>
</dbReference>
<dbReference type="Proteomes" id="UP001431209">
    <property type="component" value="Unassembled WGS sequence"/>
</dbReference>
<comment type="caution">
    <text evidence="2">The sequence shown here is derived from an EMBL/GenBank/DDBJ whole genome shotgun (WGS) entry which is preliminary data.</text>
</comment>
<feature type="region of interest" description="Disordered" evidence="1">
    <location>
        <begin position="120"/>
        <end position="370"/>
    </location>
</feature>
<proteinExistence type="predicted"/>